<dbReference type="PROSITE" id="PS00104">
    <property type="entry name" value="EPSP_SYNTHASE_1"/>
    <property type="match status" value="1"/>
</dbReference>
<dbReference type="InterPro" id="IPR006264">
    <property type="entry name" value="EPSP_synthase"/>
</dbReference>
<evidence type="ECO:0000256" key="7">
    <source>
        <dbReference type="HAMAP-Rule" id="MF_00210"/>
    </source>
</evidence>
<organism evidence="9 10">
    <name type="scientific">Pseudonocardia eucalypti</name>
    <dbReference type="NCBI Taxonomy" id="648755"/>
    <lineage>
        <taxon>Bacteria</taxon>
        <taxon>Bacillati</taxon>
        <taxon>Actinomycetota</taxon>
        <taxon>Actinomycetes</taxon>
        <taxon>Pseudonocardiales</taxon>
        <taxon>Pseudonocardiaceae</taxon>
        <taxon>Pseudonocardia</taxon>
    </lineage>
</organism>
<feature type="binding site" evidence="7">
    <location>
        <position position="173"/>
    </location>
    <ligand>
        <name>phosphoenolpyruvate</name>
        <dbReference type="ChEBI" id="CHEBI:58702"/>
    </ligand>
</feature>
<dbReference type="InterPro" id="IPR001986">
    <property type="entry name" value="Enolpyruvate_Tfrase_dom"/>
</dbReference>
<evidence type="ECO:0000256" key="4">
    <source>
        <dbReference type="ARBA" id="ARBA00022679"/>
    </source>
</evidence>
<dbReference type="NCBIfam" id="TIGR01356">
    <property type="entry name" value="aroA"/>
    <property type="match status" value="1"/>
</dbReference>
<feature type="binding site" evidence="7">
    <location>
        <position position="342"/>
    </location>
    <ligand>
        <name>3-phosphoshikimate</name>
        <dbReference type="ChEBI" id="CHEBI:145989"/>
    </ligand>
</feature>
<dbReference type="PANTHER" id="PTHR21090:SF5">
    <property type="entry name" value="PENTAFUNCTIONAL AROM POLYPEPTIDE"/>
    <property type="match status" value="1"/>
</dbReference>
<proteinExistence type="inferred from homology"/>
<dbReference type="PIRSF" id="PIRSF000505">
    <property type="entry name" value="EPSPS"/>
    <property type="match status" value="1"/>
</dbReference>
<feature type="binding site" evidence="7">
    <location>
        <position position="415"/>
    </location>
    <ligand>
        <name>phosphoenolpyruvate</name>
        <dbReference type="ChEBI" id="CHEBI:58702"/>
    </ligand>
</feature>
<dbReference type="Pfam" id="PF00275">
    <property type="entry name" value="EPSP_synthase"/>
    <property type="match status" value="1"/>
</dbReference>
<evidence type="ECO:0000256" key="3">
    <source>
        <dbReference type="ARBA" id="ARBA00022605"/>
    </source>
</evidence>
<dbReference type="HAMAP" id="MF_00210">
    <property type="entry name" value="EPSP_synth"/>
    <property type="match status" value="1"/>
</dbReference>
<comment type="subunit">
    <text evidence="7">Monomer.</text>
</comment>
<dbReference type="CDD" id="cd01556">
    <property type="entry name" value="EPSP_synthase"/>
    <property type="match status" value="1"/>
</dbReference>
<dbReference type="InterPro" id="IPR023193">
    <property type="entry name" value="EPSP_synthase_CS"/>
</dbReference>
<comment type="caution">
    <text evidence="9">The sequence shown here is derived from an EMBL/GenBank/DDBJ whole genome shotgun (WGS) entry which is preliminary data.</text>
</comment>
<comment type="pathway">
    <text evidence="1 7">Metabolic intermediate biosynthesis; chorismate biosynthesis; chorismate from D-erythrose 4-phosphate and phosphoenolpyruvate: step 6/7.</text>
</comment>
<evidence type="ECO:0000256" key="2">
    <source>
        <dbReference type="ARBA" id="ARBA00009948"/>
    </source>
</evidence>
<keyword evidence="10" id="KW-1185">Reference proteome</keyword>
<comment type="similarity">
    <text evidence="2 7">Belongs to the EPSP synthase family.</text>
</comment>
<evidence type="ECO:0000256" key="5">
    <source>
        <dbReference type="ARBA" id="ARBA00023141"/>
    </source>
</evidence>
<feature type="binding site" evidence="7">
    <location>
        <position position="31"/>
    </location>
    <ligand>
        <name>3-phosphoshikimate</name>
        <dbReference type="ChEBI" id="CHEBI:145989"/>
    </ligand>
</feature>
<evidence type="ECO:0000259" key="8">
    <source>
        <dbReference type="Pfam" id="PF00275"/>
    </source>
</evidence>
<dbReference type="Proteomes" id="UP001428817">
    <property type="component" value="Unassembled WGS sequence"/>
</dbReference>
<comment type="function">
    <text evidence="7">Catalyzes the transfer of the enolpyruvyl moiety of phosphoenolpyruvate (PEP) to the 5-hydroxyl of shikimate-3-phosphate (S3P) to produce enolpyruvyl shikimate-3-phosphate and inorganic phosphate.</text>
</comment>
<dbReference type="PROSITE" id="PS00885">
    <property type="entry name" value="EPSP_SYNTHASE_2"/>
    <property type="match status" value="1"/>
</dbReference>
<feature type="binding site" evidence="7">
    <location>
        <position position="35"/>
    </location>
    <ligand>
        <name>3-phosphoshikimate</name>
        <dbReference type="ChEBI" id="CHEBI:145989"/>
    </ligand>
</feature>
<sequence length="431" mass="43530">MGLMSASAAPWVAPTVCRPVNGRVQVAGSKSQTNRALLLAALSGGRCAVSGAPATRDTALMLGALSALGVPVSGQAGEVLAIGPHDGLRGGSTVDCGLAGTVMRFAPPAAALADGPVRFDGDPRARERPMGPVLDALRALGAGVEGEALPFTLHGTGGLPGGEVVLDASGSSQFVSGLLLSGARYDKGVLVRHDGKPVPSLPHIEMTVDMLRTAGVEVDDTEPNSWRVSPGPIAARDWAIEPDLSNASVFLAAAALTGGRVTVAGWPAESRQPGVAILDILASFGASVSPGPDGLTVTGPAELAGVDVDLHDVGELTPTVAALAAFATGPSVLRGVAHLRGHETDRLAALAAELTALGGSAAETEDGLAITPVPLRAPADRPWRAYADHRMATAGALVGLRVPGVAVDDIGSTDKTIPDFPARWRELLGDS</sequence>
<protein>
    <recommendedName>
        <fullName evidence="7">3-phosphoshikimate 1-carboxyvinyltransferase</fullName>
        <ecNumber evidence="7">2.5.1.19</ecNumber>
    </recommendedName>
    <alternativeName>
        <fullName evidence="7">5-enolpyruvylshikimate-3-phosphate synthase</fullName>
        <shortName evidence="7">EPSP synthase</shortName>
        <shortName evidence="7">EPSPS</shortName>
    </alternativeName>
</protein>
<dbReference type="SUPFAM" id="SSF55205">
    <property type="entry name" value="EPT/RTPC-like"/>
    <property type="match status" value="1"/>
</dbReference>
<dbReference type="Gene3D" id="3.65.10.10">
    <property type="entry name" value="Enolpyruvate transferase domain"/>
    <property type="match status" value="2"/>
</dbReference>
<evidence type="ECO:0000256" key="6">
    <source>
        <dbReference type="ARBA" id="ARBA00044633"/>
    </source>
</evidence>
<evidence type="ECO:0000313" key="9">
    <source>
        <dbReference type="EMBL" id="GAA5151005.1"/>
    </source>
</evidence>
<dbReference type="InterPro" id="IPR036968">
    <property type="entry name" value="Enolpyruvate_Tfrase_sf"/>
</dbReference>
<accession>A0ABP9PSP5</accession>
<keyword evidence="4 7" id="KW-0808">Transferase</keyword>
<dbReference type="InterPro" id="IPR013792">
    <property type="entry name" value="RNA3'P_cycl/enolpyr_Trfase_a/b"/>
</dbReference>
<feature type="binding site" evidence="7">
    <location>
        <position position="100"/>
    </location>
    <ligand>
        <name>phosphoenolpyruvate</name>
        <dbReference type="ChEBI" id="CHEBI:58702"/>
    </ligand>
</feature>
<comment type="catalytic activity">
    <reaction evidence="6">
        <text>3-phosphoshikimate + phosphoenolpyruvate = 5-O-(1-carboxyvinyl)-3-phosphoshikimate + phosphate</text>
        <dbReference type="Rhea" id="RHEA:21256"/>
        <dbReference type="ChEBI" id="CHEBI:43474"/>
        <dbReference type="ChEBI" id="CHEBI:57701"/>
        <dbReference type="ChEBI" id="CHEBI:58702"/>
        <dbReference type="ChEBI" id="CHEBI:145989"/>
        <dbReference type="EC" id="2.5.1.19"/>
    </reaction>
    <physiologicalReaction direction="left-to-right" evidence="6">
        <dbReference type="Rhea" id="RHEA:21257"/>
    </physiologicalReaction>
</comment>
<comment type="caution">
    <text evidence="7">Lacks conserved residue(s) required for the propagation of feature annotation.</text>
</comment>
<dbReference type="PANTHER" id="PTHR21090">
    <property type="entry name" value="AROM/DEHYDROQUINATE SYNTHASE"/>
    <property type="match status" value="1"/>
</dbReference>
<feature type="binding site" evidence="7">
    <location>
        <position position="171"/>
    </location>
    <ligand>
        <name>3-phosphoshikimate</name>
        <dbReference type="ChEBI" id="CHEBI:145989"/>
    </ligand>
</feature>
<feature type="binding site" evidence="7">
    <location>
        <position position="30"/>
    </location>
    <ligand>
        <name>3-phosphoshikimate</name>
        <dbReference type="ChEBI" id="CHEBI:145989"/>
    </ligand>
</feature>
<dbReference type="EMBL" id="BAABJP010000007">
    <property type="protein sequence ID" value="GAA5151005.1"/>
    <property type="molecule type" value="Genomic_DNA"/>
</dbReference>
<name>A0ABP9PSP5_9PSEU</name>
<comment type="subcellular location">
    <subcellularLocation>
        <location evidence="7">Cytoplasm</location>
    </subcellularLocation>
</comment>
<reference evidence="10" key="1">
    <citation type="journal article" date="2019" name="Int. J. Syst. Evol. Microbiol.">
        <title>The Global Catalogue of Microorganisms (GCM) 10K type strain sequencing project: providing services to taxonomists for standard genome sequencing and annotation.</title>
        <authorList>
            <consortium name="The Broad Institute Genomics Platform"/>
            <consortium name="The Broad Institute Genome Sequencing Center for Infectious Disease"/>
            <person name="Wu L."/>
            <person name="Ma J."/>
        </authorList>
    </citation>
    <scope>NUCLEOTIDE SEQUENCE [LARGE SCALE GENOMIC DNA]</scope>
    <source>
        <strain evidence="10">JCM 18303</strain>
    </source>
</reference>
<feature type="active site" description="Proton acceptor" evidence="7">
    <location>
        <position position="315"/>
    </location>
</feature>
<keyword evidence="3 7" id="KW-0028">Amino-acid biosynthesis</keyword>
<feature type="binding site" evidence="7">
    <location>
        <position position="315"/>
    </location>
    <ligand>
        <name>3-phosphoshikimate</name>
        <dbReference type="ChEBI" id="CHEBI:145989"/>
    </ligand>
</feature>
<evidence type="ECO:0000313" key="10">
    <source>
        <dbReference type="Proteomes" id="UP001428817"/>
    </source>
</evidence>
<feature type="binding site" evidence="7">
    <location>
        <position position="390"/>
    </location>
    <ligand>
        <name>phosphoenolpyruvate</name>
        <dbReference type="ChEBI" id="CHEBI:58702"/>
    </ligand>
</feature>
<feature type="domain" description="Enolpyruvate transferase" evidence="8">
    <location>
        <begin position="18"/>
        <end position="422"/>
    </location>
</feature>
<feature type="binding site" evidence="7">
    <location>
        <position position="346"/>
    </location>
    <ligand>
        <name>phosphoenolpyruvate</name>
        <dbReference type="ChEBI" id="CHEBI:58702"/>
    </ligand>
</feature>
<feature type="binding site" evidence="7">
    <location>
        <position position="172"/>
    </location>
    <ligand>
        <name>3-phosphoshikimate</name>
        <dbReference type="ChEBI" id="CHEBI:145989"/>
    </ligand>
</feature>
<feature type="binding site" evidence="7">
    <location>
        <position position="30"/>
    </location>
    <ligand>
        <name>phosphoenolpyruvate</name>
        <dbReference type="ChEBI" id="CHEBI:58702"/>
    </ligand>
</feature>
<evidence type="ECO:0000256" key="1">
    <source>
        <dbReference type="ARBA" id="ARBA00004811"/>
    </source>
</evidence>
<keyword evidence="5 7" id="KW-0057">Aromatic amino acid biosynthesis</keyword>
<keyword evidence="7" id="KW-0963">Cytoplasm</keyword>
<dbReference type="EC" id="2.5.1.19" evidence="7"/>
<gene>
    <name evidence="7 9" type="primary">aroA</name>
    <name evidence="9" type="ORF">GCM10023321_17300</name>
</gene>
<feature type="binding site" evidence="7">
    <location>
        <position position="128"/>
    </location>
    <ligand>
        <name>phosphoenolpyruvate</name>
        <dbReference type="ChEBI" id="CHEBI:58702"/>
    </ligand>
</feature>
<feature type="binding site" evidence="7">
    <location>
        <position position="173"/>
    </location>
    <ligand>
        <name>3-phosphoshikimate</name>
        <dbReference type="ChEBI" id="CHEBI:145989"/>
    </ligand>
</feature>
<feature type="binding site" evidence="7">
    <location>
        <position position="200"/>
    </location>
    <ligand>
        <name>3-phosphoshikimate</name>
        <dbReference type="ChEBI" id="CHEBI:145989"/>
    </ligand>
</feature>